<evidence type="ECO:0000256" key="5">
    <source>
        <dbReference type="ARBA" id="ARBA00023002"/>
    </source>
</evidence>
<evidence type="ECO:0000256" key="4">
    <source>
        <dbReference type="ARBA" id="ARBA00022955"/>
    </source>
</evidence>
<dbReference type="PANTHER" id="PTHR43899">
    <property type="entry name" value="RH59310P"/>
    <property type="match status" value="1"/>
</dbReference>
<keyword evidence="4" id="KW-0443">Lipid metabolism</keyword>
<keyword evidence="6" id="KW-1133">Transmembrane helix</keyword>
<organism evidence="7">
    <name type="scientific">Phallusia mammillata</name>
    <dbReference type="NCBI Taxonomy" id="59560"/>
    <lineage>
        <taxon>Eukaryota</taxon>
        <taxon>Metazoa</taxon>
        <taxon>Chordata</taxon>
        <taxon>Tunicata</taxon>
        <taxon>Ascidiacea</taxon>
        <taxon>Phlebobranchia</taxon>
        <taxon>Ascidiidae</taxon>
        <taxon>Phallusia</taxon>
    </lineage>
</organism>
<proteinExistence type="evidence at transcript level"/>
<keyword evidence="4" id="KW-0752">Steroid biosynthesis</keyword>
<dbReference type="EMBL" id="LR785856">
    <property type="protein sequence ID" value="CAB3254203.1"/>
    <property type="molecule type" value="mRNA"/>
</dbReference>
<dbReference type="GO" id="GO:0006694">
    <property type="term" value="P:steroid biosynthetic process"/>
    <property type="evidence" value="ECO:0007669"/>
    <property type="project" value="UniProtKB-KW"/>
</dbReference>
<name>A0A6F9DFF5_9ASCI</name>
<dbReference type="Pfam" id="PF00106">
    <property type="entry name" value="adh_short"/>
    <property type="match status" value="1"/>
</dbReference>
<comment type="subcellular location">
    <subcellularLocation>
        <location evidence="1">Endoplasmic reticulum</location>
    </subcellularLocation>
</comment>
<dbReference type="InterPro" id="IPR051019">
    <property type="entry name" value="VLCFA-Steroid_DH"/>
</dbReference>
<protein>
    <submittedName>
        <fullName evidence="7">Estradiol 17-beta-dehydrogenase 12</fullName>
    </submittedName>
</protein>
<evidence type="ECO:0000256" key="6">
    <source>
        <dbReference type="SAM" id="Phobius"/>
    </source>
</evidence>
<accession>A0A6F9DFF5</accession>
<evidence type="ECO:0000256" key="2">
    <source>
        <dbReference type="ARBA" id="ARBA00006484"/>
    </source>
</evidence>
<dbReference type="CDD" id="cd05356">
    <property type="entry name" value="17beta-HSD1_like_SDR_c"/>
    <property type="match status" value="1"/>
</dbReference>
<evidence type="ECO:0000256" key="3">
    <source>
        <dbReference type="ARBA" id="ARBA00022857"/>
    </source>
</evidence>
<dbReference type="Gene3D" id="3.40.50.720">
    <property type="entry name" value="NAD(P)-binding Rossmann-like Domain"/>
    <property type="match status" value="1"/>
</dbReference>
<keyword evidence="4" id="KW-0444">Lipid biosynthesis</keyword>
<dbReference type="FunFam" id="3.40.50.720:FF:000137">
    <property type="entry name" value="Hydroxysteroid (17-beta) dehydrogenase 3"/>
    <property type="match status" value="1"/>
</dbReference>
<dbReference type="PRINTS" id="PR00081">
    <property type="entry name" value="GDHRDH"/>
</dbReference>
<dbReference type="PIRSF" id="PIRSF000126">
    <property type="entry name" value="11-beta-HSD1"/>
    <property type="match status" value="1"/>
</dbReference>
<dbReference type="AlphaFoldDB" id="A0A6F9DFF5"/>
<evidence type="ECO:0000256" key="1">
    <source>
        <dbReference type="ARBA" id="ARBA00004240"/>
    </source>
</evidence>
<keyword evidence="5" id="KW-0560">Oxidoreductase</keyword>
<reference evidence="7" key="1">
    <citation type="submission" date="2020-04" db="EMBL/GenBank/DDBJ databases">
        <authorList>
            <person name="Neveu A P."/>
        </authorList>
    </citation>
    <scope>NUCLEOTIDE SEQUENCE</scope>
    <source>
        <tissue evidence="7">Whole embryo</tissue>
    </source>
</reference>
<evidence type="ECO:0000313" key="7">
    <source>
        <dbReference type="EMBL" id="CAB3254203.1"/>
    </source>
</evidence>
<dbReference type="InterPro" id="IPR002347">
    <property type="entry name" value="SDR_fam"/>
</dbReference>
<dbReference type="GO" id="GO:0005783">
    <property type="term" value="C:endoplasmic reticulum"/>
    <property type="evidence" value="ECO:0007669"/>
    <property type="project" value="UniProtKB-SubCell"/>
</dbReference>
<sequence>MALFPECACFQIFAQVVFACIFLNFLWGCWNFIYVYFMGTYPDFHKYGKWSVVTGGTDGIGLAFVNKLAALGQNIVVISRNPEKVEKVALEVSEKYKVKTKQIAVDFGHGDIYPKIAKELEDIDVGTLVNNVGVAQDIVKFLKIVDHGGNLENILTVNAESLVKMTRLILPGMIKKRKGIVVNMGSGSGICPTPLLSVYSSTKKFVDCFSKCMHSEYADKGIITLSFMPWFVATKMSEISQPNFLVPCPEHVVSSALKTIGRCRRSYGCISHFLQGKLCEDLPESFVSWILRHILSRAREHVRGKPTVSQARSQQ</sequence>
<dbReference type="InterPro" id="IPR020904">
    <property type="entry name" value="Sc_DH/Rdtase_CS"/>
</dbReference>
<keyword evidence="6" id="KW-0812">Transmembrane</keyword>
<dbReference type="InterPro" id="IPR036291">
    <property type="entry name" value="NAD(P)-bd_dom_sf"/>
</dbReference>
<keyword evidence="3" id="KW-0521">NADP</keyword>
<dbReference type="SUPFAM" id="SSF51735">
    <property type="entry name" value="NAD(P)-binding Rossmann-fold domains"/>
    <property type="match status" value="1"/>
</dbReference>
<dbReference type="PANTHER" id="PTHR43899:SF13">
    <property type="entry name" value="RH59310P"/>
    <property type="match status" value="1"/>
</dbReference>
<gene>
    <name evidence="7" type="primary">Hsd17b12-005</name>
</gene>
<dbReference type="PROSITE" id="PS00061">
    <property type="entry name" value="ADH_SHORT"/>
    <property type="match status" value="1"/>
</dbReference>
<keyword evidence="6" id="KW-0472">Membrane</keyword>
<dbReference type="GO" id="GO:0016491">
    <property type="term" value="F:oxidoreductase activity"/>
    <property type="evidence" value="ECO:0007669"/>
    <property type="project" value="UniProtKB-KW"/>
</dbReference>
<comment type="similarity">
    <text evidence="2">Belongs to the short-chain dehydrogenases/reductases (SDR) family.</text>
</comment>
<feature type="transmembrane region" description="Helical" evidence="6">
    <location>
        <begin position="12"/>
        <end position="37"/>
    </location>
</feature>